<feature type="non-terminal residue" evidence="1">
    <location>
        <position position="87"/>
    </location>
</feature>
<evidence type="ECO:0000313" key="1">
    <source>
        <dbReference type="EMBL" id="SVD03388.1"/>
    </source>
</evidence>
<accession>A0A382S2N4</accession>
<proteinExistence type="predicted"/>
<dbReference type="EMBL" id="UINC01125508">
    <property type="protein sequence ID" value="SVD03388.1"/>
    <property type="molecule type" value="Genomic_DNA"/>
</dbReference>
<gene>
    <name evidence="1" type="ORF">METZ01_LOCUS356242</name>
</gene>
<dbReference type="AlphaFoldDB" id="A0A382S2N4"/>
<name>A0A382S2N4_9ZZZZ</name>
<reference evidence="1" key="1">
    <citation type="submission" date="2018-05" db="EMBL/GenBank/DDBJ databases">
        <authorList>
            <person name="Lanie J.A."/>
            <person name="Ng W.-L."/>
            <person name="Kazmierczak K.M."/>
            <person name="Andrzejewski T.M."/>
            <person name="Davidsen T.M."/>
            <person name="Wayne K.J."/>
            <person name="Tettelin H."/>
            <person name="Glass J.I."/>
            <person name="Rusch D."/>
            <person name="Podicherti R."/>
            <person name="Tsui H.-C.T."/>
            <person name="Winkler M.E."/>
        </authorList>
    </citation>
    <scope>NUCLEOTIDE SEQUENCE</scope>
</reference>
<organism evidence="1">
    <name type="scientific">marine metagenome</name>
    <dbReference type="NCBI Taxonomy" id="408172"/>
    <lineage>
        <taxon>unclassified sequences</taxon>
        <taxon>metagenomes</taxon>
        <taxon>ecological metagenomes</taxon>
    </lineage>
</organism>
<sequence length="87" mass="9990">MKRALRIELLVGIFLFSLTTLVGASEKWDSLNLLKNVYTSKVDDGFIVRLEFEKPVGDYKEPVFFDKSVQIDFPLAFVKPAKKYFPA</sequence>
<protein>
    <submittedName>
        <fullName evidence="1">Uncharacterized protein</fullName>
    </submittedName>
</protein>
<feature type="non-terminal residue" evidence="1">
    <location>
        <position position="1"/>
    </location>
</feature>